<proteinExistence type="inferred from homology"/>
<dbReference type="Gene3D" id="1.10.10.60">
    <property type="entry name" value="Homeodomain-like"/>
    <property type="match status" value="1"/>
</dbReference>
<keyword evidence="5" id="KW-0808">Transferase</keyword>
<dbReference type="InterPro" id="IPR001497">
    <property type="entry name" value="MethylDNA_cys_MeTrfase_AS"/>
</dbReference>
<dbReference type="SUPFAM" id="SSF46689">
    <property type="entry name" value="Homeodomain-like"/>
    <property type="match status" value="1"/>
</dbReference>
<dbReference type="PANTHER" id="PTHR10815">
    <property type="entry name" value="METHYLATED-DNA--PROTEIN-CYSTEINE METHYLTRANSFERASE"/>
    <property type="match status" value="1"/>
</dbReference>
<comment type="cofactor">
    <cofactor evidence="16">
        <name>Zn(2+)</name>
        <dbReference type="ChEBI" id="CHEBI:29105"/>
    </cofactor>
    <text evidence="16">Binds 1 zinc ion per subunit.</text>
</comment>
<feature type="binding site" evidence="16">
    <location>
        <position position="78"/>
    </location>
    <ligand>
        <name>Zn(2+)</name>
        <dbReference type="ChEBI" id="CHEBI:29105"/>
    </ligand>
</feature>
<organism evidence="18 19">
    <name type="scientific">Acidihalobacter prosperus</name>
    <dbReference type="NCBI Taxonomy" id="160660"/>
    <lineage>
        <taxon>Bacteria</taxon>
        <taxon>Pseudomonadati</taxon>
        <taxon>Pseudomonadota</taxon>
        <taxon>Gammaproteobacteria</taxon>
        <taxon>Chromatiales</taxon>
        <taxon>Ectothiorhodospiraceae</taxon>
        <taxon>Acidihalobacter</taxon>
    </lineage>
</organism>
<comment type="catalytic activity">
    <reaction evidence="14">
        <text>a 6-O-methyl-2'-deoxyguanosine in DNA + L-cysteinyl-[protein] = S-methyl-L-cysteinyl-[protein] + a 2'-deoxyguanosine in DNA</text>
        <dbReference type="Rhea" id="RHEA:24000"/>
        <dbReference type="Rhea" id="RHEA-COMP:10131"/>
        <dbReference type="Rhea" id="RHEA-COMP:10132"/>
        <dbReference type="Rhea" id="RHEA-COMP:11367"/>
        <dbReference type="Rhea" id="RHEA-COMP:11368"/>
        <dbReference type="ChEBI" id="CHEBI:29950"/>
        <dbReference type="ChEBI" id="CHEBI:82612"/>
        <dbReference type="ChEBI" id="CHEBI:85445"/>
        <dbReference type="ChEBI" id="CHEBI:85448"/>
        <dbReference type="EC" id="2.1.1.63"/>
    </reaction>
</comment>
<evidence type="ECO:0000313" key="19">
    <source>
        <dbReference type="Proteomes" id="UP000029273"/>
    </source>
</evidence>
<dbReference type="InterPro" id="IPR009057">
    <property type="entry name" value="Homeodomain-like_sf"/>
</dbReference>
<dbReference type="InterPro" id="IPR004026">
    <property type="entry name" value="Ada_DNA_repair_Zn-bd"/>
</dbReference>
<evidence type="ECO:0000256" key="7">
    <source>
        <dbReference type="ARBA" id="ARBA00022763"/>
    </source>
</evidence>
<evidence type="ECO:0000256" key="16">
    <source>
        <dbReference type="PIRSR" id="PIRSR000409-3"/>
    </source>
</evidence>
<dbReference type="InterPro" id="IPR014048">
    <property type="entry name" value="MethylDNA_cys_MeTrfase_DNA-bd"/>
</dbReference>
<feature type="binding site" evidence="16">
    <location>
        <position position="47"/>
    </location>
    <ligand>
        <name>Zn(2+)</name>
        <dbReference type="ChEBI" id="CHEBI:29105"/>
    </ligand>
</feature>
<dbReference type="PROSITE" id="PS01124">
    <property type="entry name" value="HTH_ARAC_FAMILY_2"/>
    <property type="match status" value="1"/>
</dbReference>
<dbReference type="InterPro" id="IPR018060">
    <property type="entry name" value="HTH_AraC"/>
</dbReference>
<keyword evidence="10" id="KW-0238">DNA-binding</keyword>
<keyword evidence="19" id="KW-1185">Reference proteome</keyword>
<dbReference type="SUPFAM" id="SSF53155">
    <property type="entry name" value="Methylated DNA-protein cysteine methyltransferase domain"/>
    <property type="match status" value="1"/>
</dbReference>
<keyword evidence="9" id="KW-0805">Transcription regulation</keyword>
<dbReference type="CDD" id="cd06445">
    <property type="entry name" value="ATase"/>
    <property type="match status" value="1"/>
</dbReference>
<dbReference type="EC" id="2.1.1.63" evidence="3"/>
<keyword evidence="11" id="KW-0010">Activator</keyword>
<dbReference type="OrthoDB" id="9802228at2"/>
<evidence type="ECO:0000256" key="2">
    <source>
        <dbReference type="ARBA" id="ARBA00008711"/>
    </source>
</evidence>
<dbReference type="PROSITE" id="PS00374">
    <property type="entry name" value="MGMT"/>
    <property type="match status" value="1"/>
</dbReference>
<dbReference type="NCBIfam" id="NF011964">
    <property type="entry name" value="PRK15435.1"/>
    <property type="match status" value="1"/>
</dbReference>
<dbReference type="Gene3D" id="3.30.160.70">
    <property type="entry name" value="Methylated DNA-protein cysteine methyltransferase domain"/>
    <property type="match status" value="1"/>
</dbReference>
<evidence type="ECO:0000256" key="11">
    <source>
        <dbReference type="ARBA" id="ARBA00023159"/>
    </source>
</evidence>
<dbReference type="PIRSF" id="PIRSF000409">
    <property type="entry name" value="Ada"/>
    <property type="match status" value="1"/>
</dbReference>
<dbReference type="NCBIfam" id="TIGR00589">
    <property type="entry name" value="ogt"/>
    <property type="match status" value="1"/>
</dbReference>
<evidence type="ECO:0000256" key="9">
    <source>
        <dbReference type="ARBA" id="ARBA00023015"/>
    </source>
</evidence>
<comment type="caution">
    <text evidence="18">The sequence shown here is derived from an EMBL/GenBank/DDBJ whole genome shotgun (WGS) entry which is preliminary data.</text>
</comment>
<dbReference type="InterPro" id="IPR035451">
    <property type="entry name" value="Ada-like_dom_sf"/>
</dbReference>
<dbReference type="Gene3D" id="3.40.10.10">
    <property type="entry name" value="DNA Methylphosphotriester Repair Domain"/>
    <property type="match status" value="1"/>
</dbReference>
<keyword evidence="6 16" id="KW-0479">Metal-binding</keyword>
<keyword evidence="13" id="KW-0234">DNA repair</keyword>
<protein>
    <recommendedName>
        <fullName evidence="3">methylated-DNA--[protein]-cysteine S-methyltransferase</fullName>
        <ecNumber evidence="3">2.1.1.63</ecNumber>
    </recommendedName>
</protein>
<reference evidence="18 19" key="1">
    <citation type="journal article" date="2014" name="Genome Announc.">
        <title>Draft Genome Sequence of the Iron-Oxidizing, Acidophilic, and Halotolerant 'Thiobacillus prosperus' Type Strain DSM 5130.</title>
        <authorList>
            <person name="Ossandon F.J."/>
            <person name="Cardenas J.P."/>
            <person name="Corbett M."/>
            <person name="Quatrini R."/>
            <person name="Holmes D.S."/>
            <person name="Watkin E."/>
        </authorList>
    </citation>
    <scope>NUCLEOTIDE SEQUENCE [LARGE SCALE GENOMIC DNA]</scope>
    <source>
        <strain evidence="18 19">DSM 5130</strain>
    </source>
</reference>
<dbReference type="GO" id="GO:0003908">
    <property type="term" value="F:methylated-DNA-[protein]-cysteine S-methyltransferase activity"/>
    <property type="evidence" value="ECO:0007669"/>
    <property type="project" value="UniProtKB-EC"/>
</dbReference>
<keyword evidence="12" id="KW-0804">Transcription</keyword>
<evidence type="ECO:0000256" key="15">
    <source>
        <dbReference type="PIRSR" id="PIRSR000409-1"/>
    </source>
</evidence>
<dbReference type="InterPro" id="IPR016221">
    <property type="entry name" value="Bifunct_regulatory_prot_Ada"/>
</dbReference>
<comment type="catalytic activity">
    <reaction evidence="1">
        <text>a 4-O-methyl-thymidine in DNA + L-cysteinyl-[protein] = a thymidine in DNA + S-methyl-L-cysteinyl-[protein]</text>
        <dbReference type="Rhea" id="RHEA:53428"/>
        <dbReference type="Rhea" id="RHEA-COMP:10131"/>
        <dbReference type="Rhea" id="RHEA-COMP:10132"/>
        <dbReference type="Rhea" id="RHEA-COMP:13555"/>
        <dbReference type="Rhea" id="RHEA-COMP:13556"/>
        <dbReference type="ChEBI" id="CHEBI:29950"/>
        <dbReference type="ChEBI" id="CHEBI:82612"/>
        <dbReference type="ChEBI" id="CHEBI:137386"/>
        <dbReference type="ChEBI" id="CHEBI:137387"/>
        <dbReference type="EC" id="2.1.1.63"/>
    </reaction>
</comment>
<evidence type="ECO:0000256" key="13">
    <source>
        <dbReference type="ARBA" id="ARBA00023204"/>
    </source>
</evidence>
<dbReference type="Pfam" id="PF02805">
    <property type="entry name" value="Ada_Zn_binding"/>
    <property type="match status" value="1"/>
</dbReference>
<evidence type="ECO:0000256" key="14">
    <source>
        <dbReference type="ARBA" id="ARBA00049348"/>
    </source>
</evidence>
<evidence type="ECO:0000256" key="1">
    <source>
        <dbReference type="ARBA" id="ARBA00001286"/>
    </source>
</evidence>
<dbReference type="Proteomes" id="UP000029273">
    <property type="component" value="Unassembled WGS sequence"/>
</dbReference>
<dbReference type="FunFam" id="1.10.10.10:FF:000214">
    <property type="entry name" value="Methylated-DNA--protein-cysteine methyltransferase"/>
    <property type="match status" value="1"/>
</dbReference>
<gene>
    <name evidence="18" type="ORF">Thpro_022601</name>
</gene>
<dbReference type="SMART" id="SM00342">
    <property type="entry name" value="HTH_ARAC"/>
    <property type="match status" value="1"/>
</dbReference>
<dbReference type="PANTHER" id="PTHR10815:SF14">
    <property type="entry name" value="BIFUNCTIONAL TRANSCRIPTIONAL ACTIVATOR_DNA REPAIR ENZYME ADA"/>
    <property type="match status" value="1"/>
</dbReference>
<dbReference type="Gene3D" id="1.10.10.10">
    <property type="entry name" value="Winged helix-like DNA-binding domain superfamily/Winged helix DNA-binding domain"/>
    <property type="match status" value="1"/>
</dbReference>
<dbReference type="EMBL" id="JQSG02000006">
    <property type="protein sequence ID" value="OBS08351.1"/>
    <property type="molecule type" value="Genomic_DNA"/>
</dbReference>
<evidence type="ECO:0000256" key="12">
    <source>
        <dbReference type="ARBA" id="ARBA00023163"/>
    </source>
</evidence>
<evidence type="ECO:0000256" key="4">
    <source>
        <dbReference type="ARBA" id="ARBA00022603"/>
    </source>
</evidence>
<dbReference type="GO" id="GO:0008270">
    <property type="term" value="F:zinc ion binding"/>
    <property type="evidence" value="ECO:0007669"/>
    <property type="project" value="InterPro"/>
</dbReference>
<dbReference type="GO" id="GO:0003700">
    <property type="term" value="F:DNA-binding transcription factor activity"/>
    <property type="evidence" value="ECO:0007669"/>
    <property type="project" value="InterPro"/>
</dbReference>
<evidence type="ECO:0000313" key="18">
    <source>
        <dbReference type="EMBL" id="OBS08351.1"/>
    </source>
</evidence>
<name>A0A1A6C1B0_9GAMM</name>
<dbReference type="GO" id="GO:0032259">
    <property type="term" value="P:methylation"/>
    <property type="evidence" value="ECO:0007669"/>
    <property type="project" value="UniProtKB-KW"/>
</dbReference>
<accession>A0A1A6C1B0</accession>
<sequence length="361" mass="38788">MTTKTRMPTSAPPGATTNDPRWVRILARDAAGDGEFWYSVATTGVYCRPSCPSRRPRPENVRFHATPEEARALGFRPCRRCNPDGPSSARRRSILVERACRMIESGEREPTLAELAADAGLSPSHFHRLFKTTMGMTPKRYAAGVRLCRVREGLAGAATVTDAIYAAGFGSSGRFYEQARAMLGMPPETYRKGGGNEDIRFAVGEASLGAFVVASSAQGVVSILIGDDPEALLRDLQDRFPRANLIGADAGYEGLVARVVGLIDHPGQGVELPLDIRGTAFQQRVWQALRAIPPGQTASYSEIAQRIGRPASVRAVAGACAANPLAVAIPCHRVVRRDGSISGYAWGIERKRALLDSESGA</sequence>
<evidence type="ECO:0000256" key="10">
    <source>
        <dbReference type="ARBA" id="ARBA00023125"/>
    </source>
</evidence>
<dbReference type="InterPro" id="IPR036388">
    <property type="entry name" value="WH-like_DNA-bd_sf"/>
</dbReference>
<feature type="binding site" evidence="16">
    <location>
        <position position="81"/>
    </location>
    <ligand>
        <name>Zn(2+)</name>
        <dbReference type="ChEBI" id="CHEBI:29105"/>
    </ligand>
</feature>
<evidence type="ECO:0000256" key="5">
    <source>
        <dbReference type="ARBA" id="ARBA00022679"/>
    </source>
</evidence>
<dbReference type="Pfam" id="PF12833">
    <property type="entry name" value="HTH_18"/>
    <property type="match status" value="1"/>
</dbReference>
<dbReference type="InterPro" id="IPR036631">
    <property type="entry name" value="MGMT_N_sf"/>
</dbReference>
<keyword evidence="8 16" id="KW-0862">Zinc</keyword>
<dbReference type="InterPro" id="IPR018062">
    <property type="entry name" value="HTH_AraC-typ_CS"/>
</dbReference>
<dbReference type="InterPro" id="IPR036217">
    <property type="entry name" value="MethylDNA_cys_MeTrfase_DNAb"/>
</dbReference>
<dbReference type="GO" id="GO:0006281">
    <property type="term" value="P:DNA repair"/>
    <property type="evidence" value="ECO:0007669"/>
    <property type="project" value="UniProtKB-KW"/>
</dbReference>
<keyword evidence="7" id="KW-0227">DNA damage</keyword>
<feature type="active site" description="Nucleophile; methyl group acceptor from methylphosphotriester" evidence="15">
    <location>
        <position position="47"/>
    </location>
</feature>
<dbReference type="Pfam" id="PF01035">
    <property type="entry name" value="DNA_binding_1"/>
    <property type="match status" value="1"/>
</dbReference>
<keyword evidence="4" id="KW-0489">Methyltransferase</keyword>
<evidence type="ECO:0000256" key="8">
    <source>
        <dbReference type="ARBA" id="ARBA00022833"/>
    </source>
</evidence>
<evidence type="ECO:0000256" key="3">
    <source>
        <dbReference type="ARBA" id="ARBA00011918"/>
    </source>
</evidence>
<feature type="binding site" evidence="16">
    <location>
        <position position="51"/>
    </location>
    <ligand>
        <name>Zn(2+)</name>
        <dbReference type="ChEBI" id="CHEBI:29105"/>
    </ligand>
</feature>
<dbReference type="SUPFAM" id="SSF57884">
    <property type="entry name" value="Ada DNA repair protein, N-terminal domain (N-Ada 10)"/>
    <property type="match status" value="1"/>
</dbReference>
<dbReference type="SUPFAM" id="SSF46767">
    <property type="entry name" value="Methylated DNA-protein cysteine methyltransferase, C-terminal domain"/>
    <property type="match status" value="1"/>
</dbReference>
<evidence type="ECO:0000259" key="17">
    <source>
        <dbReference type="PROSITE" id="PS01124"/>
    </source>
</evidence>
<dbReference type="RefSeq" id="WP_145930861.1">
    <property type="nucleotide sequence ID" value="NZ_JQSG02000006.1"/>
</dbReference>
<comment type="similarity">
    <text evidence="2">Belongs to the MGMT family.</text>
</comment>
<dbReference type="PROSITE" id="PS00041">
    <property type="entry name" value="HTH_ARAC_FAMILY_1"/>
    <property type="match status" value="1"/>
</dbReference>
<evidence type="ECO:0000256" key="6">
    <source>
        <dbReference type="ARBA" id="ARBA00022723"/>
    </source>
</evidence>
<feature type="domain" description="HTH araC/xylS-type" evidence="17">
    <location>
        <begin position="97"/>
        <end position="193"/>
    </location>
</feature>
<dbReference type="AlphaFoldDB" id="A0A1A6C1B0"/>
<dbReference type="GO" id="GO:0043565">
    <property type="term" value="F:sequence-specific DNA binding"/>
    <property type="evidence" value="ECO:0007669"/>
    <property type="project" value="InterPro"/>
</dbReference>
<feature type="active site" description="Nucleophile; methyl group acceptor from either O6-methylguanine or O4-methylthymine" evidence="15">
    <location>
        <position position="331"/>
    </location>
</feature>